<sequence length="63" mass="7503">MGKRKDTLRAFQLEVSEAMRKNKHGYKTLLKRVQNKVFRNIDRSEHESTLESLVVKKWNSKDV</sequence>
<dbReference type="EMBL" id="KF554508">
    <property type="protein sequence ID" value="AID50570.1"/>
    <property type="molecule type" value="Genomic_DNA"/>
</dbReference>
<keyword evidence="2" id="KW-1185">Reference proteome</keyword>
<reference evidence="1" key="1">
    <citation type="journal article" date="2014" name="Virology">
        <title>The odd one out: Bacillus ACT bacteriophage CP-51 exhibits unusual properties compared to related Spounavirinae W.Ph. and Bastille.</title>
        <authorList>
            <person name="Klumpp J."/>
            <person name="Schmuki M."/>
            <person name="Sozhamannan S."/>
            <person name="Beyer W."/>
            <person name="Fouts D.E."/>
            <person name="Bernbach V."/>
            <person name="Calendar R."/>
            <person name="Loessner M.J."/>
        </authorList>
    </citation>
    <scope>NUCLEOTIDE SEQUENCE [LARGE SCALE GENOMIC DNA]</scope>
</reference>
<protein>
    <submittedName>
        <fullName evidence="1">Uncharacterized protein</fullName>
    </submittedName>
</protein>
<dbReference type="KEGG" id="vg:22277078"/>
<dbReference type="GeneID" id="22277078"/>
<accession>A0A068EMV8</accession>
<proteinExistence type="predicted"/>
<dbReference type="Proteomes" id="UP000027382">
    <property type="component" value="Segment"/>
</dbReference>
<evidence type="ECO:0000313" key="2">
    <source>
        <dbReference type="Proteomes" id="UP000027382"/>
    </source>
</evidence>
<organism evidence="1 2">
    <name type="scientific">Bacillus phage CP-51</name>
    <dbReference type="NCBI Taxonomy" id="1391188"/>
    <lineage>
        <taxon>Viruses</taxon>
        <taxon>Duplodnaviria</taxon>
        <taxon>Heunggongvirae</taxon>
        <taxon>Uroviricota</taxon>
        <taxon>Caudoviricetes</taxon>
        <taxon>Herelleviridae</taxon>
        <taxon>Spounavirinae</taxon>
        <taxon>Siminovitchvirus</taxon>
        <taxon>Siminovitchvirus CP51</taxon>
    </lineage>
</organism>
<dbReference type="RefSeq" id="YP_009099179.1">
    <property type="nucleotide sequence ID" value="NC_025423.1"/>
</dbReference>
<name>A0A068EMV8_9CAUD</name>
<evidence type="ECO:0000313" key="1">
    <source>
        <dbReference type="EMBL" id="AID50570.1"/>
    </source>
</evidence>
<dbReference type="OrthoDB" id="36613at10239"/>